<protein>
    <submittedName>
        <fullName evidence="2">Glycosyl transferase-like sugar-binding protein</fullName>
    </submittedName>
</protein>
<dbReference type="GO" id="GO:0000030">
    <property type="term" value="F:mannosyltransferase activity"/>
    <property type="evidence" value="ECO:0007669"/>
    <property type="project" value="TreeGrafter"/>
</dbReference>
<keyword evidence="3" id="KW-1185">Reference proteome</keyword>
<gene>
    <name evidence="2" type="ORF">ATK78_2955</name>
</gene>
<evidence type="ECO:0000256" key="1">
    <source>
        <dbReference type="ARBA" id="ARBA00022679"/>
    </source>
</evidence>
<dbReference type="PANTHER" id="PTHR32385:SF15">
    <property type="entry name" value="INOSITOL PHOSPHOCERAMIDE MANNOSYLTRANSFERASE 1"/>
    <property type="match status" value="1"/>
</dbReference>
<name>A0A4R6SVQ1_9SPHI</name>
<dbReference type="Proteomes" id="UP000295620">
    <property type="component" value="Unassembled WGS sequence"/>
</dbReference>
<comment type="caution">
    <text evidence="2">The sequence shown here is derived from an EMBL/GenBank/DDBJ whole genome shotgun (WGS) entry which is preliminary data.</text>
</comment>
<dbReference type="GO" id="GO:0051999">
    <property type="term" value="P:mannosyl-inositol phosphorylceramide biosynthetic process"/>
    <property type="evidence" value="ECO:0007669"/>
    <property type="project" value="TreeGrafter"/>
</dbReference>
<sequence length="457" mass="53555">MKKRELTILVSWYDSKDQAEADCFEENMKTFRKHNPECEVVCVKSLLESSSESYSLMDVSLLQWYSANKDSLDAERFLLIDWACWCDVNVKEYYKGVWNADVAGPSVKYPERDSWYWFETIDQLPVQSRLYATGILPFCGILVSERAMDDISSEIWKPDYLNLESELRFATVATMMGFDPVPIPVCSRSLNWNENLPFDGRHPGLHYPRKRMVHEDCLRSIDQHFNNPAEDMPKIFHQTWKTVHIPEHYEKAVHSWKVMHPDWEFILWTDEMNRVFIKTFFPDFLLIYDSYPHNIQRVDAVRYFILYQLGGVFVDLDFECLENIEPLIADYKCSFGLEPPAHADQKSMDFLICNAFMASYKSNDFFRKILDKLYLFEVSRGNYFFDVLASTGPTFLSLTYAEYAHKDEVNLISSEKLYPLTASEAERLVDNDMDDVMILKMENAYAVHYFSGNWLAG</sequence>
<dbReference type="AlphaFoldDB" id="A0A4R6SVQ1"/>
<dbReference type="SUPFAM" id="SSF53448">
    <property type="entry name" value="Nucleotide-diphospho-sugar transferases"/>
    <property type="match status" value="1"/>
</dbReference>
<dbReference type="EMBL" id="SNYC01000005">
    <property type="protein sequence ID" value="TDQ08441.1"/>
    <property type="molecule type" value="Genomic_DNA"/>
</dbReference>
<dbReference type="Pfam" id="PF04488">
    <property type="entry name" value="Gly_transf_sug"/>
    <property type="match status" value="1"/>
</dbReference>
<proteinExistence type="predicted"/>
<accession>A0A4R6SVQ1</accession>
<organism evidence="2 3">
    <name type="scientific">Pedobacter metabolipauper</name>
    <dbReference type="NCBI Taxonomy" id="425513"/>
    <lineage>
        <taxon>Bacteria</taxon>
        <taxon>Pseudomonadati</taxon>
        <taxon>Bacteroidota</taxon>
        <taxon>Sphingobacteriia</taxon>
        <taxon>Sphingobacteriales</taxon>
        <taxon>Sphingobacteriaceae</taxon>
        <taxon>Pedobacter</taxon>
    </lineage>
</organism>
<reference evidence="2 3" key="1">
    <citation type="submission" date="2019-03" db="EMBL/GenBank/DDBJ databases">
        <title>Genomic Encyclopedia of Archaeal and Bacterial Type Strains, Phase II (KMG-II): from individual species to whole genera.</title>
        <authorList>
            <person name="Goeker M."/>
        </authorList>
    </citation>
    <scope>NUCLEOTIDE SEQUENCE [LARGE SCALE GENOMIC DNA]</scope>
    <source>
        <strain evidence="2 3">DSM 19035</strain>
    </source>
</reference>
<dbReference type="InterPro" id="IPR029044">
    <property type="entry name" value="Nucleotide-diphossugar_trans"/>
</dbReference>
<dbReference type="OrthoDB" id="9802987at2"/>
<dbReference type="GO" id="GO:0016020">
    <property type="term" value="C:membrane"/>
    <property type="evidence" value="ECO:0007669"/>
    <property type="project" value="GOC"/>
</dbReference>
<keyword evidence="1 2" id="KW-0808">Transferase</keyword>
<evidence type="ECO:0000313" key="2">
    <source>
        <dbReference type="EMBL" id="TDQ08441.1"/>
    </source>
</evidence>
<dbReference type="RefSeq" id="WP_133576810.1">
    <property type="nucleotide sequence ID" value="NZ_SNYC01000005.1"/>
</dbReference>
<evidence type="ECO:0000313" key="3">
    <source>
        <dbReference type="Proteomes" id="UP000295620"/>
    </source>
</evidence>
<dbReference type="Gene3D" id="3.90.550.20">
    <property type="match status" value="1"/>
</dbReference>
<dbReference type="PANTHER" id="PTHR32385">
    <property type="entry name" value="MANNOSYL PHOSPHORYLINOSITOL CERAMIDE SYNTHASE"/>
    <property type="match status" value="1"/>
</dbReference>
<dbReference type="InterPro" id="IPR051706">
    <property type="entry name" value="Glycosyltransferase_domain"/>
</dbReference>
<dbReference type="InterPro" id="IPR007577">
    <property type="entry name" value="GlycoTrfase_DXD_sugar-bd_CS"/>
</dbReference>